<evidence type="ECO:0000313" key="4">
    <source>
        <dbReference type="EMBL" id="BCX44638.1"/>
    </source>
</evidence>
<dbReference type="InterPro" id="IPR013249">
    <property type="entry name" value="RNA_pol_sigma70_r4_t2"/>
</dbReference>
<dbReference type="SUPFAM" id="SSF88659">
    <property type="entry name" value="Sigma3 and sigma4 domains of RNA polymerase sigma factors"/>
    <property type="match status" value="1"/>
</dbReference>
<evidence type="ECO:0000259" key="3">
    <source>
        <dbReference type="Pfam" id="PF08281"/>
    </source>
</evidence>
<keyword evidence="7" id="KW-1185">Reference proteome</keyword>
<dbReference type="InterPro" id="IPR036388">
    <property type="entry name" value="WH-like_DNA-bd_sf"/>
</dbReference>
<dbReference type="RefSeq" id="WP_049466801.1">
    <property type="nucleotide sequence ID" value="NZ_AP024684.1"/>
</dbReference>
<dbReference type="InterPro" id="IPR013325">
    <property type="entry name" value="RNA_pol_sigma_r2"/>
</dbReference>
<gene>
    <name evidence="5" type="ORF">CEE55_22055</name>
    <name evidence="4" type="ORF">STNY_R28450</name>
</gene>
<dbReference type="InterPro" id="IPR032710">
    <property type="entry name" value="NTF2-like_dom_sf"/>
</dbReference>
<protein>
    <submittedName>
        <fullName evidence="4">RNA polymerase sigma-70 factor</fullName>
    </submittedName>
    <submittedName>
        <fullName evidence="5">RNA polymerase subunit sigma-24</fullName>
    </submittedName>
</protein>
<dbReference type="EMBL" id="AP024684">
    <property type="protein sequence ID" value="BCX44638.1"/>
    <property type="molecule type" value="Genomic_DNA"/>
</dbReference>
<dbReference type="GO" id="GO:0003677">
    <property type="term" value="F:DNA binding"/>
    <property type="evidence" value="ECO:0007669"/>
    <property type="project" value="InterPro"/>
</dbReference>
<sequence length="299" mass="32975">MNAETAFQTHRPRLMALAYRLLGSRADAEDVVQDAWLRWSGADPAGVRDAEAWLVTTTTRLGLDRLRAARRERVHYVGPWLAEPLAVTLEPDPAPGPAQLHALADDVSVAFLTLLEQLGPEERAAFLLKEAFDHDYREIADLIGHSEANCRQLVHRARQRLHAGRPRFNADASQHRQLLARFMDASQRGDSEAIQALLHANALLVSDGGGVVTAAIRPLRGAERIGRLFWAIARRGAAHPAQLGYVNGEPAILRFHGDRLHSITTIEVVDGRIANVYSVLNPEKLPTFVTRDGAAASWE</sequence>
<dbReference type="PANTHER" id="PTHR30173">
    <property type="entry name" value="SIGMA 19 FACTOR"/>
    <property type="match status" value="1"/>
</dbReference>
<dbReference type="Gene3D" id="1.10.1740.10">
    <property type="match status" value="1"/>
</dbReference>
<dbReference type="Gene3D" id="1.10.10.10">
    <property type="entry name" value="Winged helix-like DNA-binding domain superfamily/Winged helix DNA-binding domain"/>
    <property type="match status" value="1"/>
</dbReference>
<dbReference type="GO" id="GO:0006352">
    <property type="term" value="P:DNA-templated transcription initiation"/>
    <property type="evidence" value="ECO:0007669"/>
    <property type="project" value="InterPro"/>
</dbReference>
<evidence type="ECO:0000259" key="2">
    <source>
        <dbReference type="Pfam" id="PF04542"/>
    </source>
</evidence>
<dbReference type="EMBL" id="NIXP01000155">
    <property type="protein sequence ID" value="OWR25729.1"/>
    <property type="molecule type" value="Genomic_DNA"/>
</dbReference>
<reference evidence="5 6" key="1">
    <citation type="submission" date="2017-06" db="EMBL/GenBank/DDBJ databases">
        <authorList>
            <person name="Kim H.J."/>
            <person name="Triplett B.A."/>
        </authorList>
    </citation>
    <scope>NUCLEOTIDE SEQUENCE [LARGE SCALE GENOMIC DNA]</scope>
    <source>
        <strain evidence="5 6">S18795</strain>
    </source>
</reference>
<evidence type="ECO:0000313" key="5">
    <source>
        <dbReference type="EMBL" id="OWR25729.1"/>
    </source>
</evidence>
<dbReference type="InterPro" id="IPR013324">
    <property type="entry name" value="RNA_pol_sigma_r3/r4-like"/>
</dbReference>
<dbReference type="Pfam" id="PF04542">
    <property type="entry name" value="Sigma70_r2"/>
    <property type="match status" value="1"/>
</dbReference>
<dbReference type="InterPro" id="IPR007627">
    <property type="entry name" value="RNA_pol_sigma70_r2"/>
</dbReference>
<feature type="domain" description="RNA polymerase sigma factor 70 region 4 type 2" evidence="3">
    <location>
        <begin position="110"/>
        <end position="161"/>
    </location>
</feature>
<dbReference type="SUPFAM" id="SSF54427">
    <property type="entry name" value="NTF2-like"/>
    <property type="match status" value="1"/>
</dbReference>
<name>A0A246KQM2_9GAMM</name>
<dbReference type="AlphaFoldDB" id="A0A246KQM2"/>
<dbReference type="NCBIfam" id="NF007214">
    <property type="entry name" value="PRK09636.1"/>
    <property type="match status" value="1"/>
</dbReference>
<dbReference type="PANTHER" id="PTHR30173:SF36">
    <property type="entry name" value="ECF RNA POLYMERASE SIGMA FACTOR SIGJ"/>
    <property type="match status" value="1"/>
</dbReference>
<dbReference type="Proteomes" id="UP000825066">
    <property type="component" value="Chromosome"/>
</dbReference>
<dbReference type="NCBIfam" id="TIGR02957">
    <property type="entry name" value="SigX4"/>
    <property type="match status" value="1"/>
</dbReference>
<evidence type="ECO:0000313" key="7">
    <source>
        <dbReference type="Proteomes" id="UP000825066"/>
    </source>
</evidence>
<dbReference type="InterPro" id="IPR052704">
    <property type="entry name" value="ECF_Sigma-70_Domain"/>
</dbReference>
<feature type="domain" description="RNA polymerase sigma-70 region 2" evidence="2">
    <location>
        <begin position="7"/>
        <end position="71"/>
    </location>
</feature>
<dbReference type="InterPro" id="IPR014303">
    <property type="entry name" value="RNA_pol_sigma-70_ECF"/>
</dbReference>
<organism evidence="5 6">
    <name type="scientific">Stenotrophomonas pavanii</name>
    <dbReference type="NCBI Taxonomy" id="487698"/>
    <lineage>
        <taxon>Bacteria</taxon>
        <taxon>Pseudomonadati</taxon>
        <taxon>Pseudomonadota</taxon>
        <taxon>Gammaproteobacteria</taxon>
        <taxon>Lysobacterales</taxon>
        <taxon>Lysobacteraceae</taxon>
        <taxon>Stenotrophomonas</taxon>
    </lineage>
</organism>
<evidence type="ECO:0000313" key="6">
    <source>
        <dbReference type="Proteomes" id="UP000197904"/>
    </source>
</evidence>
<dbReference type="Pfam" id="PF08281">
    <property type="entry name" value="Sigma70_r4_2"/>
    <property type="match status" value="1"/>
</dbReference>
<proteinExistence type="predicted"/>
<dbReference type="SUPFAM" id="SSF88946">
    <property type="entry name" value="Sigma2 domain of RNA polymerase sigma factors"/>
    <property type="match status" value="1"/>
</dbReference>
<dbReference type="GO" id="GO:0016987">
    <property type="term" value="F:sigma factor activity"/>
    <property type="evidence" value="ECO:0007669"/>
    <property type="project" value="InterPro"/>
</dbReference>
<reference evidence="4 7" key="2">
    <citation type="submission" date="2021-05" db="EMBL/GenBank/DDBJ databases">
        <title>Complete Genome Sequence of Stenotrophomonas pavanii strain Y.</title>
        <authorList>
            <person name="Dohra H."/>
            <person name="Mohad Din A.R.J."/>
            <person name="Suzuki K."/>
            <person name="Fatma A."/>
            <person name="Honjyo M."/>
            <person name="Nishimura T."/>
            <person name="Moriuch R."/>
            <person name="Masuda K."/>
            <person name="Minoura A."/>
            <person name="Tashiro Y."/>
            <person name="Futamata H."/>
        </authorList>
    </citation>
    <scope>NUCLEOTIDE SEQUENCE [LARGE SCALE GENOMIC DNA]</scope>
    <source>
        <strain evidence="4">Berkeley</strain>
        <strain evidence="7">Y</strain>
    </source>
</reference>
<dbReference type="NCBIfam" id="TIGR02937">
    <property type="entry name" value="sigma70-ECF"/>
    <property type="match status" value="1"/>
</dbReference>
<dbReference type="Proteomes" id="UP000197904">
    <property type="component" value="Unassembled WGS sequence"/>
</dbReference>
<accession>A0A246KQM2</accession>
<comment type="subunit">
    <text evidence="1">Interacts transiently with the RNA polymerase catalytic core formed by RpoA, RpoB, RpoC and RpoZ (2 alpha, 1 beta, 1 beta' and 1 omega subunit) to form the RNA polymerase holoenzyme that can initiate transcription.</text>
</comment>
<dbReference type="Gene3D" id="3.10.450.50">
    <property type="match status" value="1"/>
</dbReference>
<dbReference type="InterPro" id="IPR014284">
    <property type="entry name" value="RNA_pol_sigma-70_dom"/>
</dbReference>
<evidence type="ECO:0000256" key="1">
    <source>
        <dbReference type="ARBA" id="ARBA00011344"/>
    </source>
</evidence>